<comment type="caution">
    <text evidence="1">The sequence shown here is derived from an EMBL/GenBank/DDBJ whole genome shotgun (WGS) entry which is preliminary data.</text>
</comment>
<name>A0A0F3GIB6_9BACT</name>
<sequence length="85" mass="9669">MRKYSIYLVQILQKYKPRDLTTYSDSLSQLKSTLKDWASSCYIDISDSGSRAKRTAISLASDVDYLVSLKSDCNKDQGELKSIYT</sequence>
<dbReference type="EMBL" id="LACI01002603">
    <property type="protein sequence ID" value="KJU81685.1"/>
    <property type="molecule type" value="Genomic_DNA"/>
</dbReference>
<dbReference type="AlphaFoldDB" id="A0A0F3GIB6"/>
<keyword evidence="2" id="KW-1185">Reference proteome</keyword>
<dbReference type="InterPro" id="IPR043519">
    <property type="entry name" value="NT_sf"/>
</dbReference>
<proteinExistence type="predicted"/>
<accession>A0A0F3GIB6</accession>
<gene>
    <name evidence="1" type="ORF">MBAV_006123</name>
</gene>
<evidence type="ECO:0000313" key="1">
    <source>
        <dbReference type="EMBL" id="KJU81685.1"/>
    </source>
</evidence>
<dbReference type="SUPFAM" id="SSF81301">
    <property type="entry name" value="Nucleotidyltransferase"/>
    <property type="match status" value="1"/>
</dbReference>
<dbReference type="Gene3D" id="3.30.460.10">
    <property type="entry name" value="Beta Polymerase, domain 2"/>
    <property type="match status" value="1"/>
</dbReference>
<protein>
    <submittedName>
        <fullName evidence="1">Uncharacterized protein</fullName>
    </submittedName>
</protein>
<dbReference type="Proteomes" id="UP000033423">
    <property type="component" value="Unassembled WGS sequence"/>
</dbReference>
<evidence type="ECO:0000313" key="2">
    <source>
        <dbReference type="Proteomes" id="UP000033423"/>
    </source>
</evidence>
<reference evidence="1 2" key="1">
    <citation type="submission" date="2015-02" db="EMBL/GenBank/DDBJ databases">
        <title>Single-cell genomics of uncultivated deep-branching MTB reveals a conserved set of magnetosome genes.</title>
        <authorList>
            <person name="Kolinko S."/>
            <person name="Richter M."/>
            <person name="Glockner F.O."/>
            <person name="Brachmann A."/>
            <person name="Schuler D."/>
        </authorList>
    </citation>
    <scope>NUCLEOTIDE SEQUENCE [LARGE SCALE GENOMIC DNA]</scope>
    <source>
        <strain evidence="1">TM-1</strain>
    </source>
</reference>
<organism evidence="1 2">
    <name type="scientific">Candidatus Magnetobacterium bavaricum</name>
    <dbReference type="NCBI Taxonomy" id="29290"/>
    <lineage>
        <taxon>Bacteria</taxon>
        <taxon>Pseudomonadati</taxon>
        <taxon>Nitrospirota</taxon>
        <taxon>Thermodesulfovibrionia</taxon>
        <taxon>Thermodesulfovibrionales</taxon>
        <taxon>Candidatus Magnetobacteriaceae</taxon>
        <taxon>Candidatus Magnetobacterium</taxon>
    </lineage>
</organism>